<gene>
    <name evidence="2" type="ORF">ACFO3G_04600</name>
</gene>
<keyword evidence="1" id="KW-0732">Signal</keyword>
<evidence type="ECO:0008006" key="4">
    <source>
        <dbReference type="Google" id="ProtNLM"/>
    </source>
</evidence>
<organism evidence="2 3">
    <name type="scientific">Falsiporphyromonas endometrii</name>
    <dbReference type="NCBI Taxonomy" id="1387297"/>
    <lineage>
        <taxon>Bacteria</taxon>
        <taxon>Pseudomonadati</taxon>
        <taxon>Bacteroidota</taxon>
        <taxon>Bacteroidia</taxon>
        <taxon>Bacteroidales</taxon>
        <taxon>Porphyromonadaceae</taxon>
        <taxon>Falsiporphyromonas</taxon>
    </lineage>
</organism>
<feature type="signal peptide" evidence="1">
    <location>
        <begin position="1"/>
        <end position="19"/>
    </location>
</feature>
<evidence type="ECO:0000256" key="1">
    <source>
        <dbReference type="SAM" id="SignalP"/>
    </source>
</evidence>
<protein>
    <recommendedName>
        <fullName evidence="4">Lipoprotein</fullName>
    </recommendedName>
</protein>
<dbReference type="Proteomes" id="UP001596020">
    <property type="component" value="Unassembled WGS sequence"/>
</dbReference>
<accession>A0ABV9K7F9</accession>
<name>A0ABV9K7F9_9PORP</name>
<keyword evidence="3" id="KW-1185">Reference proteome</keyword>
<dbReference type="RefSeq" id="WP_380078409.1">
    <property type="nucleotide sequence ID" value="NZ_JBHSGO010000148.1"/>
</dbReference>
<proteinExistence type="predicted"/>
<evidence type="ECO:0000313" key="3">
    <source>
        <dbReference type="Proteomes" id="UP001596020"/>
    </source>
</evidence>
<sequence length="199" mass="22405">MAKTYSILAFALTCFIALCFTGCGDDKNEPNNEAKVSSLDGHTYLTKYISIDDDDENQSIKVSETPSMSNPIQLEVKFGKDNQLTLSLLCFRFNLIKNIINDKKQFVLTTIDCHYVLNGDKLTITSFSELSGEMDIEDPKQNFSIDEDGFYYLNSPIEGLKSDTESVIFEGTISKDKSQIELISDDGDDIERITAYLKR</sequence>
<reference evidence="3" key="1">
    <citation type="journal article" date="2019" name="Int. J. Syst. Evol. Microbiol.">
        <title>The Global Catalogue of Microorganisms (GCM) 10K type strain sequencing project: providing services to taxonomists for standard genome sequencing and annotation.</title>
        <authorList>
            <consortium name="The Broad Institute Genomics Platform"/>
            <consortium name="The Broad Institute Genome Sequencing Center for Infectious Disease"/>
            <person name="Wu L."/>
            <person name="Ma J."/>
        </authorList>
    </citation>
    <scope>NUCLEOTIDE SEQUENCE [LARGE SCALE GENOMIC DNA]</scope>
    <source>
        <strain evidence="3">CGMCC 4.7357</strain>
    </source>
</reference>
<feature type="chain" id="PRO_5046595712" description="Lipoprotein" evidence="1">
    <location>
        <begin position="20"/>
        <end position="199"/>
    </location>
</feature>
<dbReference type="EMBL" id="JBHSGO010000148">
    <property type="protein sequence ID" value="MFC4665883.1"/>
    <property type="molecule type" value="Genomic_DNA"/>
</dbReference>
<comment type="caution">
    <text evidence="2">The sequence shown here is derived from an EMBL/GenBank/DDBJ whole genome shotgun (WGS) entry which is preliminary data.</text>
</comment>
<evidence type="ECO:0000313" key="2">
    <source>
        <dbReference type="EMBL" id="MFC4665883.1"/>
    </source>
</evidence>